<feature type="transmembrane region" description="Helical" evidence="7">
    <location>
        <begin position="538"/>
        <end position="562"/>
    </location>
</feature>
<evidence type="ECO:0000313" key="8">
    <source>
        <dbReference type="EMBL" id="ATB43225.1"/>
    </source>
</evidence>
<dbReference type="PANTHER" id="PTHR31645:SF0">
    <property type="entry name" value="OLIGOPEPTIDE TRANSPORTER YGL114W-RELATED"/>
    <property type="match status" value="1"/>
</dbReference>
<dbReference type="GO" id="GO:0016020">
    <property type="term" value="C:membrane"/>
    <property type="evidence" value="ECO:0007669"/>
    <property type="project" value="UniProtKB-SubCell"/>
</dbReference>
<comment type="subcellular location">
    <subcellularLocation>
        <location evidence="1">Membrane</location>
        <topology evidence="1">Multi-pass membrane protein</topology>
    </subcellularLocation>
</comment>
<dbReference type="InterPro" id="IPR045035">
    <property type="entry name" value="YSL-like"/>
</dbReference>
<dbReference type="GO" id="GO:0035673">
    <property type="term" value="F:oligopeptide transmembrane transporter activity"/>
    <property type="evidence" value="ECO:0007669"/>
    <property type="project" value="InterPro"/>
</dbReference>
<dbReference type="InterPro" id="IPR004813">
    <property type="entry name" value="OPT"/>
</dbReference>
<sequence length="605" mass="61750">MTRNQVDSVLKKEDVPGPETRIEGPRYLVGAGPRPSARDEPMARALVVGSLIGAVLAVSNVYMGLKLGLWESGNIIATLLAFGGMAALSRWRGTAGPSTGELQLAQTVATSMGIHSATAGLMGAIPALTLMGATPPGWAVALWGVGLGSLGVWVAFVLRRRLLEEEALPFPTGVATADLISTLKARGEAPPVGARGLGWAGLGAVGVTWLREGPRLFPGCSFFPGRLGGVAAEQLQLGVGWSPLLLGLGVLVGPRVGVSLLLGAVVAWGLLAPWLVREGRVATSGFEHLVAWLTWPGVGLMVGASVVTFAALGRQVPALGADVLRLWRRRAAGERLAFQWQASVVPLAVLLVLLLGSTVFGLRPWHLLLALVLLLPLCTVGARAAGQTDICPVATMGALQQVAFGAVVQGQPTLGVVAGSVVAGPLASTSVGLWSLQTGRLLGTSVLRQFQAQLLGVVLGAAVSLPTYVLLVEAHGLGSPELPVPAALQFQALAELSARGVEGLPPSGALAAGLGLLAGILLSLLARGRLEHFVPSAVAVGIGFLVPAYYSVTICLGALLAAGVSRAWPASTPAPRGVGAGLIIGESLMGVLLALLGLLGLVSRA</sequence>
<dbReference type="Pfam" id="PF03169">
    <property type="entry name" value="OPT"/>
    <property type="match status" value="1"/>
</dbReference>
<evidence type="ECO:0000256" key="5">
    <source>
        <dbReference type="ARBA" id="ARBA00023136"/>
    </source>
</evidence>
<dbReference type="EMBL" id="CP022098">
    <property type="protein sequence ID" value="ATB43225.1"/>
    <property type="molecule type" value="Genomic_DNA"/>
</dbReference>
<evidence type="ECO:0000256" key="4">
    <source>
        <dbReference type="ARBA" id="ARBA00022989"/>
    </source>
</evidence>
<feature type="transmembrane region" description="Helical" evidence="7">
    <location>
        <begin position="508"/>
        <end position="526"/>
    </location>
</feature>
<gene>
    <name evidence="8" type="ORF">CYFUS_008705</name>
</gene>
<accession>A0A250JH65</accession>
<feature type="transmembrane region" description="Helical" evidence="7">
    <location>
        <begin position="69"/>
        <end position="88"/>
    </location>
</feature>
<evidence type="ECO:0000313" key="9">
    <source>
        <dbReference type="Proteomes" id="UP000217257"/>
    </source>
</evidence>
<evidence type="ECO:0000256" key="2">
    <source>
        <dbReference type="ARBA" id="ARBA00022448"/>
    </source>
</evidence>
<keyword evidence="4 7" id="KW-1133">Transmembrane helix</keyword>
<name>A0A250JH65_9BACT</name>
<evidence type="ECO:0008006" key="10">
    <source>
        <dbReference type="Google" id="ProtNLM"/>
    </source>
</evidence>
<feature type="transmembrane region" description="Helical" evidence="7">
    <location>
        <begin position="108"/>
        <end position="131"/>
    </location>
</feature>
<keyword evidence="2" id="KW-0813">Transport</keyword>
<feature type="transmembrane region" description="Helical" evidence="7">
    <location>
        <begin position="137"/>
        <end position="158"/>
    </location>
</feature>
<dbReference type="RefSeq" id="WP_095990669.1">
    <property type="nucleotide sequence ID" value="NZ_CP022098.1"/>
</dbReference>
<dbReference type="KEGG" id="cfus:CYFUS_008705"/>
<evidence type="ECO:0000256" key="6">
    <source>
        <dbReference type="SAM" id="MobiDB-lite"/>
    </source>
</evidence>
<dbReference type="PANTHER" id="PTHR31645">
    <property type="entry name" value="OLIGOPEPTIDE TRANSPORTER YGL114W-RELATED"/>
    <property type="match status" value="1"/>
</dbReference>
<feature type="transmembrane region" description="Helical" evidence="7">
    <location>
        <begin position="290"/>
        <end position="316"/>
    </location>
</feature>
<protein>
    <recommendedName>
        <fullName evidence="10">Peptide transporter</fullName>
    </recommendedName>
</protein>
<feature type="region of interest" description="Disordered" evidence="6">
    <location>
        <begin position="1"/>
        <end position="23"/>
    </location>
</feature>
<feature type="transmembrane region" description="Helical" evidence="7">
    <location>
        <begin position="454"/>
        <end position="472"/>
    </location>
</feature>
<feature type="transmembrane region" description="Helical" evidence="7">
    <location>
        <begin position="582"/>
        <end position="602"/>
    </location>
</feature>
<feature type="transmembrane region" description="Helical" evidence="7">
    <location>
        <begin position="244"/>
        <end position="270"/>
    </location>
</feature>
<feature type="transmembrane region" description="Helical" evidence="7">
    <location>
        <begin position="43"/>
        <end position="63"/>
    </location>
</feature>
<keyword evidence="5 7" id="KW-0472">Membrane</keyword>
<dbReference type="AlphaFoldDB" id="A0A250JH65"/>
<evidence type="ECO:0000256" key="1">
    <source>
        <dbReference type="ARBA" id="ARBA00004141"/>
    </source>
</evidence>
<organism evidence="8 9">
    <name type="scientific">Cystobacter fuscus</name>
    <dbReference type="NCBI Taxonomy" id="43"/>
    <lineage>
        <taxon>Bacteria</taxon>
        <taxon>Pseudomonadati</taxon>
        <taxon>Myxococcota</taxon>
        <taxon>Myxococcia</taxon>
        <taxon>Myxococcales</taxon>
        <taxon>Cystobacterineae</taxon>
        <taxon>Archangiaceae</taxon>
        <taxon>Cystobacter</taxon>
    </lineage>
</organism>
<dbReference type="Proteomes" id="UP000217257">
    <property type="component" value="Chromosome"/>
</dbReference>
<proteinExistence type="predicted"/>
<keyword evidence="3 7" id="KW-0812">Transmembrane</keyword>
<evidence type="ECO:0000256" key="3">
    <source>
        <dbReference type="ARBA" id="ARBA00022692"/>
    </source>
</evidence>
<feature type="transmembrane region" description="Helical" evidence="7">
    <location>
        <begin position="337"/>
        <end position="359"/>
    </location>
</feature>
<reference evidence="8 9" key="1">
    <citation type="submission" date="2017-06" db="EMBL/GenBank/DDBJ databases">
        <title>Sequencing and comparative analysis of myxobacterial genomes.</title>
        <authorList>
            <person name="Rupp O."/>
            <person name="Goesmann A."/>
            <person name="Sogaard-Andersen L."/>
        </authorList>
    </citation>
    <scope>NUCLEOTIDE SEQUENCE [LARGE SCALE GENOMIC DNA]</scope>
    <source>
        <strain evidence="8 9">DSM 52655</strain>
    </source>
</reference>
<evidence type="ECO:0000256" key="7">
    <source>
        <dbReference type="SAM" id="Phobius"/>
    </source>
</evidence>
<feature type="compositionally biased region" description="Basic and acidic residues" evidence="6">
    <location>
        <begin position="9"/>
        <end position="23"/>
    </location>
</feature>
<feature type="transmembrane region" description="Helical" evidence="7">
    <location>
        <begin position="365"/>
        <end position="383"/>
    </location>
</feature>